<evidence type="ECO:0000313" key="2">
    <source>
        <dbReference type="EMBL" id="CAA9432702.1"/>
    </source>
</evidence>
<proteinExistence type="predicted"/>
<keyword evidence="1" id="KW-0472">Membrane</keyword>
<name>A0A6J4Q7L5_9BACT</name>
<evidence type="ECO:0000256" key="1">
    <source>
        <dbReference type="SAM" id="Phobius"/>
    </source>
</evidence>
<keyword evidence="1" id="KW-0812">Transmembrane</keyword>
<keyword evidence="1" id="KW-1133">Transmembrane helix</keyword>
<reference evidence="2" key="1">
    <citation type="submission" date="2020-02" db="EMBL/GenBank/DDBJ databases">
        <authorList>
            <person name="Meier V. D."/>
        </authorList>
    </citation>
    <scope>NUCLEOTIDE SEQUENCE</scope>
    <source>
        <strain evidence="2">AVDCRST_MAG74</strain>
    </source>
</reference>
<feature type="transmembrane region" description="Helical" evidence="1">
    <location>
        <begin position="20"/>
        <end position="39"/>
    </location>
</feature>
<accession>A0A6J4Q7L5</accession>
<sequence>MAGIISGFISRLKLSRLTRMCQRVLTSLIAVVIEFYQILVFDFSHRFS</sequence>
<dbReference type="AlphaFoldDB" id="A0A6J4Q7L5"/>
<gene>
    <name evidence="2" type="ORF">AVDCRST_MAG74-3835</name>
</gene>
<organism evidence="2">
    <name type="scientific">uncultured Pyrinomonadaceae bacterium</name>
    <dbReference type="NCBI Taxonomy" id="2283094"/>
    <lineage>
        <taxon>Bacteria</taxon>
        <taxon>Pseudomonadati</taxon>
        <taxon>Acidobacteriota</taxon>
        <taxon>Blastocatellia</taxon>
        <taxon>Blastocatellales</taxon>
        <taxon>Pyrinomonadaceae</taxon>
        <taxon>environmental samples</taxon>
    </lineage>
</organism>
<protein>
    <submittedName>
        <fullName evidence="2">Uncharacterized protein</fullName>
    </submittedName>
</protein>
<dbReference type="EMBL" id="CADCUR010000313">
    <property type="protein sequence ID" value="CAA9432702.1"/>
    <property type="molecule type" value="Genomic_DNA"/>
</dbReference>